<evidence type="ECO:0000313" key="2">
    <source>
        <dbReference type="Proteomes" id="UP000271098"/>
    </source>
</evidence>
<organism evidence="3">
    <name type="scientific">Gongylonema pulchrum</name>
    <dbReference type="NCBI Taxonomy" id="637853"/>
    <lineage>
        <taxon>Eukaryota</taxon>
        <taxon>Metazoa</taxon>
        <taxon>Ecdysozoa</taxon>
        <taxon>Nematoda</taxon>
        <taxon>Chromadorea</taxon>
        <taxon>Rhabditida</taxon>
        <taxon>Spirurina</taxon>
        <taxon>Spiruromorpha</taxon>
        <taxon>Spiruroidea</taxon>
        <taxon>Gongylonematidae</taxon>
        <taxon>Gongylonema</taxon>
    </lineage>
</organism>
<dbReference type="Proteomes" id="UP000271098">
    <property type="component" value="Unassembled WGS sequence"/>
</dbReference>
<evidence type="ECO:0000313" key="3">
    <source>
        <dbReference type="WBParaSite" id="GPUH_0000466801-mRNA-1"/>
    </source>
</evidence>
<reference evidence="3" key="1">
    <citation type="submission" date="2016-06" db="UniProtKB">
        <authorList>
            <consortium name="WormBaseParasite"/>
        </authorList>
    </citation>
    <scope>IDENTIFICATION</scope>
</reference>
<evidence type="ECO:0000313" key="1">
    <source>
        <dbReference type="EMBL" id="VDK46534.1"/>
    </source>
</evidence>
<proteinExistence type="predicted"/>
<gene>
    <name evidence="1" type="ORF">GPUH_LOCUS4661</name>
</gene>
<dbReference type="OrthoDB" id="5778006at2759"/>
<dbReference type="EMBL" id="UYRT01009067">
    <property type="protein sequence ID" value="VDK46534.1"/>
    <property type="molecule type" value="Genomic_DNA"/>
</dbReference>
<dbReference type="WBParaSite" id="GPUH_0000466801-mRNA-1">
    <property type="protein sequence ID" value="GPUH_0000466801-mRNA-1"/>
    <property type="gene ID" value="GPUH_0000466801"/>
</dbReference>
<keyword evidence="2" id="KW-1185">Reference proteome</keyword>
<name>A0A183D7H0_9BILA</name>
<sequence length="101" mass="11433">MELDASSAAGGAGRDNILDEVSFLQVEDEIQMDRVRQSAVKFSLDEFTHLLRRNLMDKRPMLSAADREDVMEAVSETKKHEPSDINCDFLARLRHLAEVLS</sequence>
<reference evidence="1 2" key="2">
    <citation type="submission" date="2018-11" db="EMBL/GenBank/DDBJ databases">
        <authorList>
            <consortium name="Pathogen Informatics"/>
        </authorList>
    </citation>
    <scope>NUCLEOTIDE SEQUENCE [LARGE SCALE GENOMIC DNA]</scope>
</reference>
<accession>A0A183D7H0</accession>
<protein>
    <submittedName>
        <fullName evidence="3">Mediator complex subunit 15</fullName>
    </submittedName>
</protein>
<dbReference type="AlphaFoldDB" id="A0A183D7H0"/>